<evidence type="ECO:0000256" key="1">
    <source>
        <dbReference type="SAM" id="SignalP"/>
    </source>
</evidence>
<dbReference type="EMBL" id="JAEUGD010000038">
    <property type="protein sequence ID" value="MBL6446744.1"/>
    <property type="molecule type" value="Genomic_DNA"/>
</dbReference>
<dbReference type="PANTHER" id="PTHR16214:SF3">
    <property type="entry name" value="TRANSMEMBRANE PROTEIN 260"/>
    <property type="match status" value="1"/>
</dbReference>
<organism evidence="2 3">
    <name type="scientific">Fulvivirga marina</name>
    <dbReference type="NCBI Taxonomy" id="2494733"/>
    <lineage>
        <taxon>Bacteria</taxon>
        <taxon>Pseudomonadati</taxon>
        <taxon>Bacteroidota</taxon>
        <taxon>Cytophagia</taxon>
        <taxon>Cytophagales</taxon>
        <taxon>Fulvivirgaceae</taxon>
        <taxon>Fulvivirga</taxon>
    </lineage>
</organism>
<name>A0A937FVD6_9BACT</name>
<keyword evidence="1" id="KW-0732">Signal</keyword>
<dbReference type="Proteomes" id="UP000614216">
    <property type="component" value="Unassembled WGS sequence"/>
</dbReference>
<protein>
    <submittedName>
        <fullName evidence="2">Uncharacterized protein</fullName>
    </submittedName>
</protein>
<dbReference type="PANTHER" id="PTHR16214">
    <property type="entry name" value="TRANSMEMBRANE PROTEIN 260"/>
    <property type="match status" value="1"/>
</dbReference>
<evidence type="ECO:0000313" key="2">
    <source>
        <dbReference type="EMBL" id="MBL6446744.1"/>
    </source>
</evidence>
<keyword evidence="3" id="KW-1185">Reference proteome</keyword>
<proteinExistence type="predicted"/>
<reference evidence="2" key="1">
    <citation type="submission" date="2021-01" db="EMBL/GenBank/DDBJ databases">
        <title>Fulvivirga kasyanovii gen. nov., sp nov., a novel member of the phylum Bacteroidetes isolated from seawater in a mussel farm.</title>
        <authorList>
            <person name="Zhao L.-H."/>
            <person name="Wang Z.-J."/>
        </authorList>
    </citation>
    <scope>NUCLEOTIDE SEQUENCE</scope>
    <source>
        <strain evidence="2">29W222</strain>
    </source>
</reference>
<dbReference type="AlphaFoldDB" id="A0A937FVD6"/>
<sequence>MKAILCLAVCLCSYCSLYSQSAYPSYRTIVNRLFDEYSPNSDDYYQLTFQKKPDGWHISTEVYKNGDFSELTNELYWDKASGDYLPLNFTKRGPWAISEEKEALLNDWRADIFDVCPYYNYAGWEMDVIHEYGKEPSTLSDTTLYGLGRAYSSYSSSLVSIKHGISNVVGQFDLKPSETLTEKQLSVYRKYQHAAIEAFQMLAKRSPEFETIVGSIYTKASNEHVTSFINLMMYSDETEALKELENDIYDLFYLSFARNVLNSLEPNAILFTGGDNDTFPLWYLQAKYGIRRDVTVMVTSFLNMNRYIRMVNSRNEIFTPIELTIDPVDYDASGPNAYLPIEPNLEVVNAHKYIQLIDEHNPGLQKPLADSYYNFIPSGDIELTTESFFENDSLPTSLQKHRLKKKMIISVKPNINGIELKDLLVLDLLTTNNWTRPVYFDESALSRVSFDLEEHIVMEGLCSQLLPIRLTDAVDYDKMHHLVKNIFDWNFLPTTEETSQDKKNFILNYRFVINSLVHALIENNEPDRASDVLISSFKWMPLVIYPLDYSNAAQVDYLLQLNKKDLAIDIGEKLFNQAHDELIAMAKTKGENDYQVRVNVYIIQTLIETFKKHGIDELVVKYESAYEEISWG</sequence>
<feature type="chain" id="PRO_5037934203" evidence="1">
    <location>
        <begin position="22"/>
        <end position="632"/>
    </location>
</feature>
<dbReference type="InterPro" id="IPR052724">
    <property type="entry name" value="GT117_domain-containing"/>
</dbReference>
<gene>
    <name evidence="2" type="ORF">JMN32_10505</name>
</gene>
<comment type="caution">
    <text evidence="2">The sequence shown here is derived from an EMBL/GenBank/DDBJ whole genome shotgun (WGS) entry which is preliminary data.</text>
</comment>
<dbReference type="RefSeq" id="WP_202856289.1">
    <property type="nucleotide sequence ID" value="NZ_JAEUGD010000038.1"/>
</dbReference>
<feature type="signal peptide" evidence="1">
    <location>
        <begin position="1"/>
        <end position="21"/>
    </location>
</feature>
<evidence type="ECO:0000313" key="3">
    <source>
        <dbReference type="Proteomes" id="UP000614216"/>
    </source>
</evidence>
<accession>A0A937FVD6</accession>